<dbReference type="EMBL" id="SRMQ01000002">
    <property type="protein sequence ID" value="TGJ77406.1"/>
    <property type="molecule type" value="Genomic_DNA"/>
</dbReference>
<proteinExistence type="predicted"/>
<accession>A0A4Z0YIG0</accession>
<name>A0A4Z0YIG0_9FIRM</name>
<feature type="domain" description="TadE-like" evidence="2">
    <location>
        <begin position="12"/>
        <end position="52"/>
    </location>
</feature>
<keyword evidence="1" id="KW-0472">Membrane</keyword>
<dbReference type="InterPro" id="IPR012495">
    <property type="entry name" value="TadE-like_dom"/>
</dbReference>
<evidence type="ECO:0000256" key="1">
    <source>
        <dbReference type="SAM" id="Phobius"/>
    </source>
</evidence>
<protein>
    <submittedName>
        <fullName evidence="3">TadE-like protein</fullName>
    </submittedName>
</protein>
<dbReference type="OrthoDB" id="1646047at2"/>
<comment type="caution">
    <text evidence="3">The sequence shown here is derived from an EMBL/GenBank/DDBJ whole genome shotgun (WGS) entry which is preliminary data.</text>
</comment>
<keyword evidence="1" id="KW-1133">Transmembrane helix</keyword>
<evidence type="ECO:0000259" key="2">
    <source>
        <dbReference type="Pfam" id="PF07811"/>
    </source>
</evidence>
<dbReference type="RefSeq" id="WP_135657897.1">
    <property type="nucleotide sequence ID" value="NZ_JAJUFJ010000002.1"/>
</dbReference>
<dbReference type="Pfam" id="PF07811">
    <property type="entry name" value="TadE"/>
    <property type="match status" value="1"/>
</dbReference>
<feature type="transmembrane region" description="Helical" evidence="1">
    <location>
        <begin position="20"/>
        <end position="40"/>
    </location>
</feature>
<sequence>MGGFLGRKDEKGQSLVEFALVLPFFLLICFGIIDFSWIMHQSITFNHAARQAEWGVTITDRSEDYPVSVYGREAASLIVGKMLEDSTLKKSNLTISNPSVDIRTQYQQYYLPAANGGTRRSLRKWRLITVKADVNYEVPLLTPVAKTLFNGNLTLHKSINKERVLTFKDRNT</sequence>
<reference evidence="3 4" key="1">
    <citation type="submission" date="2019-04" db="EMBL/GenBank/DDBJ databases">
        <authorList>
            <person name="Poehlein A."/>
            <person name="Bengelsdorf F.R."/>
            <person name="Duerre P."/>
            <person name="Daniel R."/>
        </authorList>
    </citation>
    <scope>NUCLEOTIDE SEQUENCE [LARGE SCALE GENOMIC DNA]</scope>
    <source>
        <strain evidence="3 4">BS-1</strain>
    </source>
</reference>
<keyword evidence="1" id="KW-0812">Transmembrane</keyword>
<evidence type="ECO:0000313" key="4">
    <source>
        <dbReference type="Proteomes" id="UP000297714"/>
    </source>
</evidence>
<keyword evidence="4" id="KW-1185">Reference proteome</keyword>
<evidence type="ECO:0000313" key="3">
    <source>
        <dbReference type="EMBL" id="TGJ77406.1"/>
    </source>
</evidence>
<gene>
    <name evidence="3" type="ORF">CAGA_07760</name>
</gene>
<dbReference type="Proteomes" id="UP000297714">
    <property type="component" value="Unassembled WGS sequence"/>
</dbReference>
<dbReference type="AlphaFoldDB" id="A0A4Z0YIG0"/>
<organism evidence="3 4">
    <name type="scientific">Caproiciproducens galactitolivorans</name>
    <dbReference type="NCBI Taxonomy" id="642589"/>
    <lineage>
        <taxon>Bacteria</taxon>
        <taxon>Bacillati</taxon>
        <taxon>Bacillota</taxon>
        <taxon>Clostridia</taxon>
        <taxon>Eubacteriales</taxon>
        <taxon>Acutalibacteraceae</taxon>
        <taxon>Caproiciproducens</taxon>
    </lineage>
</organism>